<dbReference type="EMBL" id="CACRTK010000046">
    <property type="protein sequence ID" value="VYU00251.1"/>
    <property type="molecule type" value="Genomic_DNA"/>
</dbReference>
<dbReference type="InterPro" id="IPR024229">
    <property type="entry name" value="DUF3781"/>
</dbReference>
<organism evidence="1">
    <name type="scientific">Lacticaseibacillus rhamnosus</name>
    <name type="common">Lactobacillus rhamnosus</name>
    <dbReference type="NCBI Taxonomy" id="47715"/>
    <lineage>
        <taxon>Bacteria</taxon>
        <taxon>Bacillati</taxon>
        <taxon>Bacillota</taxon>
        <taxon>Bacilli</taxon>
        <taxon>Lactobacillales</taxon>
        <taxon>Lactobacillaceae</taxon>
        <taxon>Lacticaseibacillus</taxon>
    </lineage>
</organism>
<proteinExistence type="predicted"/>
<reference evidence="1" key="1">
    <citation type="submission" date="2019-11" db="EMBL/GenBank/DDBJ databases">
        <authorList>
            <person name="Feng L."/>
        </authorList>
    </citation>
    <scope>NUCLEOTIDE SEQUENCE</scope>
    <source>
        <strain evidence="1">LrhamnosusLFYP97</strain>
    </source>
</reference>
<evidence type="ECO:0000313" key="1">
    <source>
        <dbReference type="EMBL" id="VYU00251.1"/>
    </source>
</evidence>
<accession>A0A6N3BEC9</accession>
<name>A0A6N3BEC9_LACRH</name>
<protein>
    <submittedName>
        <fullName evidence="1">Uncharacterized protein</fullName>
    </submittedName>
</protein>
<dbReference type="Pfam" id="PF12636">
    <property type="entry name" value="DUF3781"/>
    <property type="match status" value="1"/>
</dbReference>
<dbReference type="AlphaFoldDB" id="A0A6N3BEC9"/>
<sequence>MALAVVTVMIDSAHQLIKNLDKLHTTKLGRDRIRHNLSLINGEIIDYCKKKILNLQAIIKRKGKNWYVKIAAITINIHDK</sequence>
<gene>
    <name evidence="1" type="ORF">LRLFYP97_02377</name>
</gene>